<dbReference type="Pfam" id="PF13419">
    <property type="entry name" value="HAD_2"/>
    <property type="match status" value="1"/>
</dbReference>
<dbReference type="SFLD" id="SFLDG01129">
    <property type="entry name" value="C1.5:_HAD__Beta-PGM__Phosphata"/>
    <property type="match status" value="1"/>
</dbReference>
<dbReference type="RefSeq" id="WP_096363295.1">
    <property type="nucleotide sequence ID" value="NZ_AP014880.1"/>
</dbReference>
<dbReference type="SUPFAM" id="SSF56784">
    <property type="entry name" value="HAD-like"/>
    <property type="match status" value="1"/>
</dbReference>
<dbReference type="InterPro" id="IPR036412">
    <property type="entry name" value="HAD-like_sf"/>
</dbReference>
<dbReference type="PANTHER" id="PTHR43434:SF20">
    <property type="entry name" value="5'-NUCLEOTIDASE"/>
    <property type="match status" value="1"/>
</dbReference>
<dbReference type="InterPro" id="IPR023214">
    <property type="entry name" value="HAD_sf"/>
</dbReference>
<gene>
    <name evidence="1" type="ORF">SITYG_19970</name>
</gene>
<dbReference type="SFLD" id="SFLDG01135">
    <property type="entry name" value="C1.5.6:_HAD__Beta-PGM__Phospha"/>
    <property type="match status" value="1"/>
</dbReference>
<evidence type="ECO:0000313" key="2">
    <source>
        <dbReference type="Proteomes" id="UP000217792"/>
    </source>
</evidence>
<evidence type="ECO:0000313" key="1">
    <source>
        <dbReference type="EMBL" id="BAW17971.1"/>
    </source>
</evidence>
<dbReference type="GO" id="GO:0004713">
    <property type="term" value="F:protein tyrosine kinase activity"/>
    <property type="evidence" value="ECO:0007669"/>
    <property type="project" value="TreeGrafter"/>
</dbReference>
<name>A0AAD1FKQ0_STRIT</name>
<sequence length="214" mass="24036">MQNFKYIFFDLDGTLVDSSIGIKNAFHYAFTSLHIKTPESKKLDTFIGPPLEVSFASTVPETDLNQAISYFREYYKNKGVFEAQLYHGIKELLIELEKSDYHIYITTSKNESMANKMAQYLKIDNYFNGIFGSLPNSYYKADVLARALNHSHATLEQSVIVGDTKFDMIGGKSVGINTLGVLWGFGKKDELTINGADFISDSPQNLLTTLINKA</sequence>
<dbReference type="SFLD" id="SFLDS00003">
    <property type="entry name" value="Haloacid_Dehalogenase"/>
    <property type="match status" value="1"/>
</dbReference>
<dbReference type="InterPro" id="IPR050155">
    <property type="entry name" value="HAD-like_hydrolase_sf"/>
</dbReference>
<dbReference type="AlphaFoldDB" id="A0AAD1FKQ0"/>
<organism evidence="1 2">
    <name type="scientific">Streptococcus intermedius</name>
    <dbReference type="NCBI Taxonomy" id="1338"/>
    <lineage>
        <taxon>Bacteria</taxon>
        <taxon>Bacillati</taxon>
        <taxon>Bacillota</taxon>
        <taxon>Bacilli</taxon>
        <taxon>Lactobacillales</taxon>
        <taxon>Streptococcaceae</taxon>
        <taxon>Streptococcus</taxon>
        <taxon>Streptococcus anginosus group</taxon>
    </lineage>
</organism>
<reference evidence="1 2" key="1">
    <citation type="journal article" date="2017" name="Infect. Immun.">
        <title>Characterization of the Pathogenicity of Streptococcus intermedius TYG1620 Isolated from a Human Brain Abscess Based on the Complete Genome Sequence with Transcriptome Analysis and Transposon Mutagenesis in a Murine Subcutaneous Abscess Model.</title>
        <authorList>
            <person name="Hasegawa N."/>
            <person name="Sekizuka T."/>
            <person name="Sugi Y."/>
            <person name="Kawakami N."/>
            <person name="Ogasawara Y."/>
            <person name="Kato K."/>
            <person name="Yamashita A."/>
            <person name="Takeuchi F."/>
            <person name="Kuroda M."/>
        </authorList>
    </citation>
    <scope>NUCLEOTIDE SEQUENCE [LARGE SCALE GENOMIC DNA]</scope>
    <source>
        <strain evidence="1 2">TYG1620</strain>
    </source>
</reference>
<accession>A0AAD1FKQ0</accession>
<dbReference type="Gene3D" id="1.10.150.240">
    <property type="entry name" value="Putative phosphatase, domain 2"/>
    <property type="match status" value="1"/>
</dbReference>
<dbReference type="EMBL" id="AP014880">
    <property type="protein sequence ID" value="BAW17971.1"/>
    <property type="molecule type" value="Genomic_DNA"/>
</dbReference>
<dbReference type="InterPro" id="IPR041492">
    <property type="entry name" value="HAD_2"/>
</dbReference>
<dbReference type="Proteomes" id="UP000217792">
    <property type="component" value="Chromosome"/>
</dbReference>
<dbReference type="InterPro" id="IPR023198">
    <property type="entry name" value="PGP-like_dom2"/>
</dbReference>
<proteinExistence type="predicted"/>
<protein>
    <submittedName>
        <fullName evidence="1">Phosphoglycolate phosphatase</fullName>
    </submittedName>
</protein>
<dbReference type="PANTHER" id="PTHR43434">
    <property type="entry name" value="PHOSPHOGLYCOLATE PHOSPHATASE"/>
    <property type="match status" value="1"/>
</dbReference>
<dbReference type="Gene3D" id="3.40.50.1000">
    <property type="entry name" value="HAD superfamily/HAD-like"/>
    <property type="match status" value="1"/>
</dbReference>
<dbReference type="GO" id="GO:0005829">
    <property type="term" value="C:cytosol"/>
    <property type="evidence" value="ECO:0007669"/>
    <property type="project" value="TreeGrafter"/>
</dbReference>